<keyword evidence="4" id="KW-0460">Magnesium</keyword>
<dbReference type="SUPFAM" id="SSF55957">
    <property type="entry name" value="Phosphoglucomutase, C-terminal domain"/>
    <property type="match status" value="1"/>
</dbReference>
<protein>
    <submittedName>
        <fullName evidence="9">Phosphoglucomutase/phosphomannomutase alpha/beta /alpha domain I</fullName>
    </submittedName>
</protein>
<dbReference type="InterPro" id="IPR005846">
    <property type="entry name" value="A-D-PHexomutase_a/b/a-III"/>
</dbReference>
<sequence>MKINDFKDAISCWKFILSDVKRNAGLLKEIRRFATENTAPVEIVFGTSGWRGETGTDFTFHNVRIVTTAILEMFKAGGQEVMESLGVKNFDEVKRRGVIVGHDNRFLGPEFATAVMGLLAREGIKVYYAGEATTPEFSAAIDMLHAACSINLTPSHNPANYSGFKFNPSDGGPAGSEITKVIEKNANRMMAEKTMIQEPKGGDFHKIDTIKLYEGFLKKRGTLDLERIRRFIREADCFVCIDHVHGATRRRPNILLGESPKIRYLRADDDYLFGGIPPEPSGKNMKLVMEVLGEKENRFKLGAIMDPDGDRIRFTDGETDITMNHFGAMALHFLHTYKHIPGVLVKSVATSNFGNAIAGKLGVPIKETAVGFKNFRPYMLQDAKERAIVSYEESDGISGYNNTLEKDALFGLLLAIEMMAVTGKNIGEYLCELEKKFGAYFPERAGVEVDRSLAGAPLLEKLSRLQTKLTVGSKITVGKNSKNIKTIINRDGIKVVFDDDSWFLIRPSGTEPKVRFYVETRSSEDLRDMIGAAERLTREALA</sequence>
<dbReference type="Pfam" id="PF02880">
    <property type="entry name" value="PGM_PMM_III"/>
    <property type="match status" value="1"/>
</dbReference>
<dbReference type="Pfam" id="PF02878">
    <property type="entry name" value="PGM_PMM_I"/>
    <property type="match status" value="1"/>
</dbReference>
<gene>
    <name evidence="9" type="ORF">BROSI_A2983</name>
</gene>
<evidence type="ECO:0000256" key="1">
    <source>
        <dbReference type="ARBA" id="ARBA00001946"/>
    </source>
</evidence>
<keyword evidence="10" id="KW-1185">Reference proteome</keyword>
<evidence type="ECO:0000259" key="6">
    <source>
        <dbReference type="Pfam" id="PF00408"/>
    </source>
</evidence>
<feature type="domain" description="Alpha-D-phosphohexomutase alpha/beta/alpha" evidence="8">
    <location>
        <begin position="324"/>
        <end position="436"/>
    </location>
</feature>
<dbReference type="RefSeq" id="WP_052564454.1">
    <property type="nucleotide sequence ID" value="NZ_BAFN01000001.1"/>
</dbReference>
<keyword evidence="3" id="KW-0479">Metal-binding</keyword>
<dbReference type="Proteomes" id="UP000032309">
    <property type="component" value="Unassembled WGS sequence"/>
</dbReference>
<name>A0ABQ0K0C0_9BACT</name>
<evidence type="ECO:0000256" key="5">
    <source>
        <dbReference type="ARBA" id="ARBA00023235"/>
    </source>
</evidence>
<dbReference type="EMBL" id="BAFN01000001">
    <property type="protein sequence ID" value="GAN34447.1"/>
    <property type="molecule type" value="Genomic_DNA"/>
</dbReference>
<evidence type="ECO:0000256" key="2">
    <source>
        <dbReference type="ARBA" id="ARBA00010231"/>
    </source>
</evidence>
<dbReference type="InterPro" id="IPR005844">
    <property type="entry name" value="A-D-PHexomutase_a/b/a-I"/>
</dbReference>
<evidence type="ECO:0000256" key="3">
    <source>
        <dbReference type="ARBA" id="ARBA00022723"/>
    </source>
</evidence>
<feature type="domain" description="Alpha-D-phosphohexomutase alpha/beta/alpha" evidence="7">
    <location>
        <begin position="44"/>
        <end position="188"/>
    </location>
</feature>
<dbReference type="PANTHER" id="PTHR45745:SF1">
    <property type="entry name" value="PHOSPHOGLUCOMUTASE 2B-RELATED"/>
    <property type="match status" value="1"/>
</dbReference>
<evidence type="ECO:0000313" key="9">
    <source>
        <dbReference type="EMBL" id="GAN34447.1"/>
    </source>
</evidence>
<dbReference type="PROSITE" id="PS00710">
    <property type="entry name" value="PGM_PMM"/>
    <property type="match status" value="1"/>
</dbReference>
<evidence type="ECO:0000313" key="10">
    <source>
        <dbReference type="Proteomes" id="UP000032309"/>
    </source>
</evidence>
<reference evidence="10" key="1">
    <citation type="journal article" date="2015" name="Genome Announc.">
        <title>Draft Genome Sequence of an Anaerobic Ammonium-Oxidizing Bacterium, "Candidatus Brocadia sinica".</title>
        <authorList>
            <person name="Oshiki M."/>
            <person name="Shinyako-Hata K."/>
            <person name="Satoh H."/>
            <person name="Okabe S."/>
        </authorList>
    </citation>
    <scope>NUCLEOTIDE SEQUENCE [LARGE SCALE GENOMIC DNA]</scope>
    <source>
        <strain evidence="10">JPN1</strain>
    </source>
</reference>
<accession>A0ABQ0K0C0</accession>
<feature type="domain" description="Alpha-D-phosphohexomutase C-terminal" evidence="6">
    <location>
        <begin position="490"/>
        <end position="528"/>
    </location>
</feature>
<organism evidence="9 10">
    <name type="scientific">Candidatus Brocadia sinica JPN1</name>
    <dbReference type="NCBI Taxonomy" id="1197129"/>
    <lineage>
        <taxon>Bacteria</taxon>
        <taxon>Pseudomonadati</taxon>
        <taxon>Planctomycetota</taxon>
        <taxon>Candidatus Brocadiia</taxon>
        <taxon>Candidatus Brocadiales</taxon>
        <taxon>Candidatus Brocadiaceae</taxon>
        <taxon>Candidatus Brocadia</taxon>
    </lineage>
</organism>
<evidence type="ECO:0000259" key="7">
    <source>
        <dbReference type="Pfam" id="PF02878"/>
    </source>
</evidence>
<comment type="similarity">
    <text evidence="2">Belongs to the phosphohexose mutase family.</text>
</comment>
<evidence type="ECO:0000259" key="8">
    <source>
        <dbReference type="Pfam" id="PF02880"/>
    </source>
</evidence>
<dbReference type="PANTHER" id="PTHR45745">
    <property type="entry name" value="PHOSPHOMANNOMUTASE 45A"/>
    <property type="match status" value="1"/>
</dbReference>
<comment type="cofactor">
    <cofactor evidence="1">
        <name>Mg(2+)</name>
        <dbReference type="ChEBI" id="CHEBI:18420"/>
    </cofactor>
</comment>
<dbReference type="Gene3D" id="3.40.120.10">
    <property type="entry name" value="Alpha-D-Glucose-1,6-Bisphosphate, subunit A, domain 3"/>
    <property type="match status" value="3"/>
</dbReference>
<dbReference type="InterPro" id="IPR005843">
    <property type="entry name" value="A-D-PHexomutase_C"/>
</dbReference>
<dbReference type="InterPro" id="IPR016055">
    <property type="entry name" value="A-D-PHexomutase_a/b/a-I/II/III"/>
</dbReference>
<dbReference type="SUPFAM" id="SSF53738">
    <property type="entry name" value="Phosphoglucomutase, first 3 domains"/>
    <property type="match status" value="3"/>
</dbReference>
<keyword evidence="5" id="KW-0413">Isomerase</keyword>
<dbReference type="InterPro" id="IPR036900">
    <property type="entry name" value="A-D-PHexomutase_C_sf"/>
</dbReference>
<evidence type="ECO:0000256" key="4">
    <source>
        <dbReference type="ARBA" id="ARBA00022842"/>
    </source>
</evidence>
<dbReference type="InterPro" id="IPR016066">
    <property type="entry name" value="A-D-PHexomutase_CS"/>
</dbReference>
<comment type="caution">
    <text evidence="9">The sequence shown here is derived from an EMBL/GenBank/DDBJ whole genome shotgun (WGS) entry which is preliminary data.</text>
</comment>
<proteinExistence type="inferred from homology"/>
<dbReference type="Pfam" id="PF00408">
    <property type="entry name" value="PGM_PMM_IV"/>
    <property type="match status" value="1"/>
</dbReference>
<dbReference type="Gene3D" id="3.30.310.50">
    <property type="entry name" value="Alpha-D-phosphohexomutase, C-terminal domain"/>
    <property type="match status" value="1"/>
</dbReference>